<gene>
    <name evidence="6" type="ORF">CD943_10460</name>
</gene>
<feature type="transmembrane region" description="Helical" evidence="5">
    <location>
        <begin position="124"/>
        <end position="145"/>
    </location>
</feature>
<evidence type="ECO:0000256" key="1">
    <source>
        <dbReference type="ARBA" id="ARBA00004141"/>
    </source>
</evidence>
<evidence type="ECO:0000256" key="2">
    <source>
        <dbReference type="ARBA" id="ARBA00022692"/>
    </source>
</evidence>
<evidence type="ECO:0000313" key="6">
    <source>
        <dbReference type="EMBL" id="ASD27270.1"/>
    </source>
</evidence>
<sequence>MLPRSWVAGARRPGPTPPAARRSRLYAHLFLWVMQSWLAMFYIGAGYAKLTQKHDLLALMMTWPAQVDTELLRVIGGIETALALFIVAPLMSWSLFRSVMLVGAAGLLADAGGMVVFHTLNGDIFLAAVNCVLLLMSLIILLGRWEWRDHAQLRNATS</sequence>
<evidence type="ECO:0000256" key="4">
    <source>
        <dbReference type="ARBA" id="ARBA00023136"/>
    </source>
</evidence>
<dbReference type="EMBL" id="CP021995">
    <property type="protein sequence ID" value="ASD27270.1"/>
    <property type="molecule type" value="Genomic_DNA"/>
</dbReference>
<keyword evidence="4 5" id="KW-0472">Membrane</keyword>
<dbReference type="AlphaFoldDB" id="A0A1Z3LYJ6"/>
<reference evidence="6 7" key="1">
    <citation type="submission" date="2017-06" db="EMBL/GenBank/DDBJ databases">
        <title>Biodegradation of gentamicin by bacterial consortia AMQD4 in synthetic medium and raw gentamicin sewage.</title>
        <authorList>
            <person name="Chang H."/>
            <person name="Feng Y."/>
            <person name="Li Z."/>
            <person name="Xue J."/>
            <person name="Cheng D."/>
        </authorList>
    </citation>
    <scope>NUCLEOTIDE SEQUENCE [LARGE SCALE GENOMIC DNA]</scope>
    <source>
        <strain evidence="6 7">BZC3</strain>
    </source>
</reference>
<dbReference type="GO" id="GO:0016020">
    <property type="term" value="C:membrane"/>
    <property type="evidence" value="ECO:0007669"/>
    <property type="project" value="UniProtKB-SubCell"/>
</dbReference>
<dbReference type="Proteomes" id="UP000197024">
    <property type="component" value="Chromosome"/>
</dbReference>
<comment type="subcellular location">
    <subcellularLocation>
        <location evidence="1">Membrane</location>
        <topology evidence="1">Multi-pass membrane protein</topology>
    </subcellularLocation>
</comment>
<organism evidence="6 7">
    <name type="scientific">Brevundimonas diminuta</name>
    <name type="common">Pseudomonas diminuta</name>
    <dbReference type="NCBI Taxonomy" id="293"/>
    <lineage>
        <taxon>Bacteria</taxon>
        <taxon>Pseudomonadati</taxon>
        <taxon>Pseudomonadota</taxon>
        <taxon>Alphaproteobacteria</taxon>
        <taxon>Caulobacterales</taxon>
        <taxon>Caulobacteraceae</taxon>
        <taxon>Brevundimonas</taxon>
    </lineage>
</organism>
<feature type="transmembrane region" description="Helical" evidence="5">
    <location>
        <begin position="98"/>
        <end position="118"/>
    </location>
</feature>
<keyword evidence="3 5" id="KW-1133">Transmembrane helix</keyword>
<dbReference type="Pfam" id="PF13564">
    <property type="entry name" value="DoxX_2"/>
    <property type="match status" value="1"/>
</dbReference>
<accession>A0A1Z3LYJ6</accession>
<dbReference type="RefSeq" id="WP_088410986.1">
    <property type="nucleotide sequence ID" value="NZ_CP021995.1"/>
</dbReference>
<dbReference type="STRING" id="293.GCA_000988015_01547"/>
<reference evidence="6 7" key="2">
    <citation type="submission" date="2017-06" db="EMBL/GenBank/DDBJ databases">
        <authorList>
            <person name="Kim H.J."/>
            <person name="Triplett B.A."/>
        </authorList>
    </citation>
    <scope>NUCLEOTIDE SEQUENCE [LARGE SCALE GENOMIC DNA]</scope>
    <source>
        <strain evidence="6 7">BZC3</strain>
    </source>
</reference>
<evidence type="ECO:0000313" key="7">
    <source>
        <dbReference type="Proteomes" id="UP000197024"/>
    </source>
</evidence>
<proteinExistence type="predicted"/>
<feature type="transmembrane region" description="Helical" evidence="5">
    <location>
        <begin position="71"/>
        <end position="91"/>
    </location>
</feature>
<protein>
    <submittedName>
        <fullName evidence="6">DoxX family protein</fullName>
    </submittedName>
</protein>
<evidence type="ECO:0000256" key="3">
    <source>
        <dbReference type="ARBA" id="ARBA00022989"/>
    </source>
</evidence>
<evidence type="ECO:0000256" key="5">
    <source>
        <dbReference type="SAM" id="Phobius"/>
    </source>
</evidence>
<dbReference type="InterPro" id="IPR032808">
    <property type="entry name" value="DoxX"/>
</dbReference>
<keyword evidence="2 5" id="KW-0812">Transmembrane</keyword>
<name>A0A1Z3LYJ6_BREDI</name>
<feature type="transmembrane region" description="Helical" evidence="5">
    <location>
        <begin position="29"/>
        <end position="51"/>
    </location>
</feature>